<feature type="non-terminal residue" evidence="1">
    <location>
        <position position="1"/>
    </location>
</feature>
<dbReference type="RefSeq" id="XP_041188014.1">
    <property type="nucleotide sequence ID" value="XM_041329269.1"/>
</dbReference>
<organism evidence="1 2">
    <name type="scientific">Suillus subaureus</name>
    <dbReference type="NCBI Taxonomy" id="48587"/>
    <lineage>
        <taxon>Eukaryota</taxon>
        <taxon>Fungi</taxon>
        <taxon>Dikarya</taxon>
        <taxon>Basidiomycota</taxon>
        <taxon>Agaricomycotina</taxon>
        <taxon>Agaricomycetes</taxon>
        <taxon>Agaricomycetidae</taxon>
        <taxon>Boletales</taxon>
        <taxon>Suillineae</taxon>
        <taxon>Suillaceae</taxon>
        <taxon>Suillus</taxon>
    </lineage>
</organism>
<sequence length="68" mass="7588">IPSPSHLNALLKAAQHDRGALPDLVSWHVNLCTVWPTRKDKILSTLLLYGGGGLVHEIYRDYVRNSPL</sequence>
<dbReference type="AlphaFoldDB" id="A0A9P7E034"/>
<dbReference type="GeneID" id="64623286"/>
<name>A0A9P7E034_9AGAM</name>
<dbReference type="EMBL" id="JABBWG010000044">
    <property type="protein sequence ID" value="KAG1807345.1"/>
    <property type="molecule type" value="Genomic_DNA"/>
</dbReference>
<gene>
    <name evidence="1" type="ORF">BJ212DRAFT_1213533</name>
</gene>
<proteinExistence type="predicted"/>
<dbReference type="Proteomes" id="UP000807769">
    <property type="component" value="Unassembled WGS sequence"/>
</dbReference>
<keyword evidence="2" id="KW-1185">Reference proteome</keyword>
<feature type="non-terminal residue" evidence="1">
    <location>
        <position position="68"/>
    </location>
</feature>
<reference evidence="1" key="1">
    <citation type="journal article" date="2020" name="New Phytol.">
        <title>Comparative genomics reveals dynamic genome evolution in host specialist ectomycorrhizal fungi.</title>
        <authorList>
            <person name="Lofgren L.A."/>
            <person name="Nguyen N.H."/>
            <person name="Vilgalys R."/>
            <person name="Ruytinx J."/>
            <person name="Liao H.L."/>
            <person name="Branco S."/>
            <person name="Kuo A."/>
            <person name="LaButti K."/>
            <person name="Lipzen A."/>
            <person name="Andreopoulos W."/>
            <person name="Pangilinan J."/>
            <person name="Riley R."/>
            <person name="Hundley H."/>
            <person name="Na H."/>
            <person name="Barry K."/>
            <person name="Grigoriev I.V."/>
            <person name="Stajich J.E."/>
            <person name="Kennedy P.G."/>
        </authorList>
    </citation>
    <scope>NUCLEOTIDE SEQUENCE</scope>
    <source>
        <strain evidence="1">MN1</strain>
    </source>
</reference>
<comment type="caution">
    <text evidence="1">The sequence shown here is derived from an EMBL/GenBank/DDBJ whole genome shotgun (WGS) entry which is preliminary data.</text>
</comment>
<protein>
    <submittedName>
        <fullName evidence="1">Uncharacterized protein</fullName>
    </submittedName>
</protein>
<dbReference type="OrthoDB" id="8068875at2759"/>
<evidence type="ECO:0000313" key="1">
    <source>
        <dbReference type="EMBL" id="KAG1807345.1"/>
    </source>
</evidence>
<evidence type="ECO:0000313" key="2">
    <source>
        <dbReference type="Proteomes" id="UP000807769"/>
    </source>
</evidence>
<accession>A0A9P7E034</accession>